<feature type="region of interest" description="Disordered" evidence="3">
    <location>
        <begin position="575"/>
        <end position="604"/>
    </location>
</feature>
<evidence type="ECO:0000256" key="2">
    <source>
        <dbReference type="SAM" id="Coils"/>
    </source>
</evidence>
<feature type="compositionally biased region" description="Polar residues" evidence="3">
    <location>
        <begin position="243"/>
        <end position="256"/>
    </location>
</feature>
<evidence type="ECO:0000256" key="3">
    <source>
        <dbReference type="SAM" id="MobiDB-lite"/>
    </source>
</evidence>
<feature type="compositionally biased region" description="Basic and acidic residues" evidence="3">
    <location>
        <begin position="46"/>
        <end position="60"/>
    </location>
</feature>
<dbReference type="GO" id="GO:0003676">
    <property type="term" value="F:nucleic acid binding"/>
    <property type="evidence" value="ECO:0007669"/>
    <property type="project" value="InterPro"/>
</dbReference>
<dbReference type="InterPro" id="IPR001878">
    <property type="entry name" value="Znf_CCHC"/>
</dbReference>
<keyword evidence="1" id="KW-0863">Zinc-finger</keyword>
<keyword evidence="1" id="KW-0479">Metal-binding</keyword>
<sequence length="604" mass="64176">MDSDMETASDASVRLENDAESDSGSDTARPAADRRGNSKKNGLSRARADLKNKEEEERELAFERTLRSRAFKKVPAAAPVVEEPTPPIKDPANLNAEELRAEAGRCATEIREVALKSSNLKGGFIKRLKDAAASLEGVVEALASRTEADESRRLRADNNRLHREVENLKAEIKAHRREYAEMRTTLVAANETSNTPQSAPSMEELKDFIVTSIGAAMKDQLAGLEERLPARMQRPPSAADKPQPSQERPPSTSTARQDGGASARPRKAAPRTAQTAPTACPPSAPAPATSQTPPNQETSWSTVVRKGKKGSKIAPSAAKAPPKTPQPAKTKLATPRSAAIVLTLQPEAVGKGVTYAQVLERAEQNVKLQDLGISGGLKVRRTATGARVLELPRAQAEQAERLAEKLRTALDGVADVVRPVKKADLKVTGLDDSVTSEKLAAAIARAGDCSIESVKCGVMQRGPGYMGMVRVTCPLTAAKKLAAAGRLLVGWSSAKVAVVEQRPMRCYKCMGLGHTRALCPSKAERGGLCYRCGSDGHKSAVCTAKMRCAVCAEAGKPSGHLMGARDCNPPITKGKAALGAKTAPREESRQATEGASSTQGCQNK</sequence>
<feature type="domain" description="CCHC-type" evidence="4">
    <location>
        <begin position="529"/>
        <end position="542"/>
    </location>
</feature>
<feature type="region of interest" description="Disordered" evidence="3">
    <location>
        <begin position="1"/>
        <end position="60"/>
    </location>
</feature>
<keyword evidence="5" id="KW-1185">Reference proteome</keyword>
<keyword evidence="2" id="KW-0175">Coiled coil</keyword>
<evidence type="ECO:0000313" key="5">
    <source>
        <dbReference type="Proteomes" id="UP001652626"/>
    </source>
</evidence>
<evidence type="ECO:0000259" key="4">
    <source>
        <dbReference type="PROSITE" id="PS50158"/>
    </source>
</evidence>
<protein>
    <submittedName>
        <fullName evidence="6">Uncharacterized protein LOC113391918</fullName>
    </submittedName>
</protein>
<reference evidence="6" key="1">
    <citation type="submission" date="2025-08" db="UniProtKB">
        <authorList>
            <consortium name="RefSeq"/>
        </authorList>
    </citation>
    <scope>IDENTIFICATION</scope>
    <source>
        <tissue evidence="6">Whole body</tissue>
    </source>
</reference>
<feature type="compositionally biased region" description="Low complexity" evidence="3">
    <location>
        <begin position="312"/>
        <end position="333"/>
    </location>
</feature>
<keyword evidence="1" id="KW-0862">Zinc</keyword>
<gene>
    <name evidence="6" type="primary">LOC113391918</name>
</gene>
<dbReference type="AlphaFoldDB" id="A0A8B8HK79"/>
<feature type="coiled-coil region" evidence="2">
    <location>
        <begin position="125"/>
        <end position="192"/>
    </location>
</feature>
<dbReference type="GO" id="GO:0008270">
    <property type="term" value="F:zinc ion binding"/>
    <property type="evidence" value="ECO:0007669"/>
    <property type="project" value="UniProtKB-KW"/>
</dbReference>
<dbReference type="SMART" id="SM00343">
    <property type="entry name" value="ZnF_C2HC"/>
    <property type="match status" value="2"/>
</dbReference>
<feature type="region of interest" description="Disordered" evidence="3">
    <location>
        <begin position="232"/>
        <end position="333"/>
    </location>
</feature>
<dbReference type="GeneID" id="113391918"/>
<dbReference type="SUPFAM" id="SSF57756">
    <property type="entry name" value="Retrovirus zinc finger-like domains"/>
    <property type="match status" value="1"/>
</dbReference>
<dbReference type="OrthoDB" id="427960at2759"/>
<evidence type="ECO:0000313" key="6">
    <source>
        <dbReference type="RefSeq" id="XP_026483831.2"/>
    </source>
</evidence>
<dbReference type="PROSITE" id="PS50158">
    <property type="entry name" value="ZF_CCHC"/>
    <property type="match status" value="1"/>
</dbReference>
<accession>A0A8B8HK79</accession>
<evidence type="ECO:0000256" key="1">
    <source>
        <dbReference type="PROSITE-ProRule" id="PRU00047"/>
    </source>
</evidence>
<dbReference type="Proteomes" id="UP001652626">
    <property type="component" value="Chromosome 14"/>
</dbReference>
<proteinExistence type="predicted"/>
<dbReference type="RefSeq" id="XP_026483831.2">
    <property type="nucleotide sequence ID" value="XM_026628046.2"/>
</dbReference>
<feature type="compositionally biased region" description="Polar residues" evidence="3">
    <location>
        <begin position="591"/>
        <end position="604"/>
    </location>
</feature>
<dbReference type="OMA" id="MISTEVQ"/>
<name>A0A8B8HK79_VANTA</name>
<dbReference type="InterPro" id="IPR036875">
    <property type="entry name" value="Znf_CCHC_sf"/>
</dbReference>
<dbReference type="Gene3D" id="4.10.60.10">
    <property type="entry name" value="Zinc finger, CCHC-type"/>
    <property type="match status" value="1"/>
</dbReference>
<organism evidence="5 6">
    <name type="scientific">Vanessa tameamea</name>
    <name type="common">Kamehameha butterfly</name>
    <dbReference type="NCBI Taxonomy" id="334116"/>
    <lineage>
        <taxon>Eukaryota</taxon>
        <taxon>Metazoa</taxon>
        <taxon>Ecdysozoa</taxon>
        <taxon>Arthropoda</taxon>
        <taxon>Hexapoda</taxon>
        <taxon>Insecta</taxon>
        <taxon>Pterygota</taxon>
        <taxon>Neoptera</taxon>
        <taxon>Endopterygota</taxon>
        <taxon>Lepidoptera</taxon>
        <taxon>Glossata</taxon>
        <taxon>Ditrysia</taxon>
        <taxon>Papilionoidea</taxon>
        <taxon>Nymphalidae</taxon>
        <taxon>Nymphalinae</taxon>
        <taxon>Vanessa</taxon>
    </lineage>
</organism>